<feature type="non-terminal residue" evidence="3">
    <location>
        <position position="262"/>
    </location>
</feature>
<dbReference type="AlphaFoldDB" id="A0AA36GAB3"/>
<dbReference type="PANTHER" id="PTHR23219">
    <property type="entry name" value="TYROSINE-PROTEIN PHOSPHATASE C15H7.3-RELATED"/>
    <property type="match status" value="1"/>
</dbReference>
<organism evidence="3 4">
    <name type="scientific">Mesorhabditis spiculigera</name>
    <dbReference type="NCBI Taxonomy" id="96644"/>
    <lineage>
        <taxon>Eukaryota</taxon>
        <taxon>Metazoa</taxon>
        <taxon>Ecdysozoa</taxon>
        <taxon>Nematoda</taxon>
        <taxon>Chromadorea</taxon>
        <taxon>Rhabditida</taxon>
        <taxon>Rhabditina</taxon>
        <taxon>Rhabditomorpha</taxon>
        <taxon>Rhabditoidea</taxon>
        <taxon>Rhabditidae</taxon>
        <taxon>Mesorhabditinae</taxon>
        <taxon>Mesorhabditis</taxon>
    </lineage>
</organism>
<comment type="caution">
    <text evidence="3">The sequence shown here is derived from an EMBL/GenBank/DDBJ whole genome shotgun (WGS) entry which is preliminary data.</text>
</comment>
<dbReference type="PRINTS" id="PR00700">
    <property type="entry name" value="PRTYPHPHTASE"/>
</dbReference>
<dbReference type="GO" id="GO:0004725">
    <property type="term" value="F:protein tyrosine phosphatase activity"/>
    <property type="evidence" value="ECO:0007669"/>
    <property type="project" value="InterPro"/>
</dbReference>
<evidence type="ECO:0000313" key="4">
    <source>
        <dbReference type="Proteomes" id="UP001177023"/>
    </source>
</evidence>
<keyword evidence="4" id="KW-1185">Reference proteome</keyword>
<evidence type="ECO:0000313" key="3">
    <source>
        <dbReference type="EMBL" id="CAJ0578300.1"/>
    </source>
</evidence>
<feature type="compositionally biased region" description="Basic residues" evidence="1">
    <location>
        <begin position="62"/>
        <end position="71"/>
    </location>
</feature>
<feature type="compositionally biased region" description="Basic residues" evidence="1">
    <location>
        <begin position="1"/>
        <end position="11"/>
    </location>
</feature>
<dbReference type="SUPFAM" id="SSF52799">
    <property type="entry name" value="(Phosphotyrosine protein) phosphatases II"/>
    <property type="match status" value="1"/>
</dbReference>
<reference evidence="3" key="1">
    <citation type="submission" date="2023-06" db="EMBL/GenBank/DDBJ databases">
        <authorList>
            <person name="Delattre M."/>
        </authorList>
    </citation>
    <scope>NUCLEOTIDE SEQUENCE</scope>
    <source>
        <strain evidence="3">AF72</strain>
    </source>
</reference>
<dbReference type="InterPro" id="IPR000242">
    <property type="entry name" value="PTP_cat"/>
</dbReference>
<dbReference type="PANTHER" id="PTHR23219:SF13">
    <property type="entry name" value="TYROSINE-PROTEIN PHOSPHATASE DOMAIN-CONTAINING PROTEIN"/>
    <property type="match status" value="1"/>
</dbReference>
<dbReference type="SMART" id="SM00194">
    <property type="entry name" value="PTPc"/>
    <property type="match status" value="1"/>
</dbReference>
<dbReference type="InterPro" id="IPR029021">
    <property type="entry name" value="Prot-tyrosine_phosphatase-like"/>
</dbReference>
<name>A0AA36GAB3_9BILA</name>
<gene>
    <name evidence="3" type="ORF">MSPICULIGERA_LOCUS16559</name>
</gene>
<feature type="domain" description="Tyrosine-protein phosphatase" evidence="2">
    <location>
        <begin position="78"/>
        <end position="227"/>
    </location>
</feature>
<dbReference type="PROSITE" id="PS50055">
    <property type="entry name" value="TYR_PHOSPHATASE_PTP"/>
    <property type="match status" value="1"/>
</dbReference>
<sequence length="262" mass="29618">MTKNPTKRQTRKRIDGATAEGEQDTQKEKKSGGKSQMGAVSRQKSSMTTEMDMTTDDETQRQKRQSSRQSKKVGVMGMCKEFDEIKAYTAPGATSDIGAKHPEKNRYADITCLDATRVVLRDDVGNYTSADGDYINANWVTAEDLDRKYIACQGPKPETIEDFWRMVYQESVVSVIMMCRLEEGGKIKCADYFPTKSGDYKNYGKMFVNNKKVESEDRFDTYTLEVLPDAPLFQAKMLAGKYAADMRRFIKDIGDMDQPGKS</sequence>
<evidence type="ECO:0000256" key="1">
    <source>
        <dbReference type="SAM" id="MobiDB-lite"/>
    </source>
</evidence>
<dbReference type="Gene3D" id="3.90.190.10">
    <property type="entry name" value="Protein tyrosine phosphatase superfamily"/>
    <property type="match status" value="1"/>
</dbReference>
<evidence type="ECO:0000259" key="2">
    <source>
        <dbReference type="PROSITE" id="PS50055"/>
    </source>
</evidence>
<feature type="region of interest" description="Disordered" evidence="1">
    <location>
        <begin position="1"/>
        <end position="75"/>
    </location>
</feature>
<dbReference type="Proteomes" id="UP001177023">
    <property type="component" value="Unassembled WGS sequence"/>
</dbReference>
<dbReference type="CDD" id="cd00047">
    <property type="entry name" value="PTPc"/>
    <property type="match status" value="1"/>
</dbReference>
<proteinExistence type="predicted"/>
<dbReference type="EMBL" id="CATQJA010002653">
    <property type="protein sequence ID" value="CAJ0578300.1"/>
    <property type="molecule type" value="Genomic_DNA"/>
</dbReference>
<dbReference type="Pfam" id="PF00102">
    <property type="entry name" value="Y_phosphatase"/>
    <property type="match status" value="1"/>
</dbReference>
<protein>
    <recommendedName>
        <fullName evidence="2">Tyrosine-protein phosphatase domain-containing protein</fullName>
    </recommendedName>
</protein>
<accession>A0AA36GAB3</accession>